<organism evidence="2">
    <name type="scientific">uncultured Pleomorphomonas sp</name>
    <dbReference type="NCBI Taxonomy" id="442121"/>
    <lineage>
        <taxon>Bacteria</taxon>
        <taxon>Pseudomonadati</taxon>
        <taxon>Pseudomonadota</taxon>
        <taxon>Alphaproteobacteria</taxon>
        <taxon>Hyphomicrobiales</taxon>
        <taxon>Pleomorphomonadaceae</taxon>
        <taxon>Pleomorphomonas</taxon>
        <taxon>environmental samples</taxon>
    </lineage>
</organism>
<dbReference type="Gene3D" id="3.90.320.10">
    <property type="match status" value="1"/>
</dbReference>
<dbReference type="InterPro" id="IPR011604">
    <property type="entry name" value="PDDEXK-like_dom_sf"/>
</dbReference>
<evidence type="ECO:0000313" key="2">
    <source>
        <dbReference type="EMBL" id="SCM71658.1"/>
    </source>
</evidence>
<dbReference type="RefSeq" id="WP_288199100.1">
    <property type="nucleotide sequence ID" value="NZ_LT608334.1"/>
</dbReference>
<dbReference type="EMBL" id="FMJD01000002">
    <property type="protein sequence ID" value="SCM71658.1"/>
    <property type="molecule type" value="Genomic_DNA"/>
</dbReference>
<name>A0A212L2A5_9HYPH</name>
<proteinExistence type="predicted"/>
<dbReference type="InterPro" id="IPR011335">
    <property type="entry name" value="Restrct_endonuc-II-like"/>
</dbReference>
<dbReference type="Pfam" id="PF09588">
    <property type="entry name" value="YqaJ"/>
    <property type="match status" value="1"/>
</dbReference>
<reference evidence="2" key="1">
    <citation type="submission" date="2016-08" db="EMBL/GenBank/DDBJ databases">
        <authorList>
            <person name="Seilhamer J.J."/>
        </authorList>
    </citation>
    <scope>NUCLEOTIDE SEQUENCE</scope>
    <source>
        <strain evidence="2">86</strain>
    </source>
</reference>
<dbReference type="InterPro" id="IPR019080">
    <property type="entry name" value="YqaJ_viral_recombinase"/>
</dbReference>
<protein>
    <recommendedName>
        <fullName evidence="1">YqaJ viral recombinase domain-containing protein</fullName>
    </recommendedName>
</protein>
<feature type="domain" description="YqaJ viral recombinase" evidence="1">
    <location>
        <begin position="57"/>
        <end position="183"/>
    </location>
</feature>
<sequence>MSAIHYDGTAEAWHALRAKHIGGSDVASLFHVWHLSDGSEPITHLFERPDDPAALPLCSLSPYKTGYRLWLERRAGVEADDLDEVERIRMGTFMEPAIAGAAKDKWGWGIRKVRRYLQHATVPGWGASLDYEVHEAGAAGAPVEIKNVDYLVFRDKWQVDGDEIVGVPLHINLQSQSQIGAAGTDHGWVVAAVGGNKLYRGRIERHEPTQQMIAEAIEAFWSSAAAPEWLADSETAKDIYASGVKDALADMTGDAAAAALARRYARWKRHLDFTTKIADGLKGRLQIRMGEKTKARGDGFTITWPAVHREEKAIPAKIQPPLDYRGGFTLKETM</sequence>
<dbReference type="SUPFAM" id="SSF52980">
    <property type="entry name" value="Restriction endonuclease-like"/>
    <property type="match status" value="1"/>
</dbReference>
<gene>
    <name evidence="2" type="ORF">KL86PLE_100300</name>
</gene>
<dbReference type="AlphaFoldDB" id="A0A212L2A5"/>
<accession>A0A212L2A5</accession>
<evidence type="ECO:0000259" key="1">
    <source>
        <dbReference type="Pfam" id="PF09588"/>
    </source>
</evidence>